<dbReference type="PANTHER" id="PTHR30413">
    <property type="entry name" value="INNER MEMBRANE TRANSPORT PERMEASE"/>
    <property type="match status" value="1"/>
</dbReference>
<evidence type="ECO:0000313" key="12">
    <source>
        <dbReference type="Proteomes" id="UP000654604"/>
    </source>
</evidence>
<evidence type="ECO:0000256" key="9">
    <source>
        <dbReference type="RuleBase" id="RU361157"/>
    </source>
</evidence>
<gene>
    <name evidence="11" type="ORF">IQ215_07060</name>
</gene>
<keyword evidence="7 9" id="KW-1133">Transmembrane helix</keyword>
<organism evidence="11 12">
    <name type="scientific">Cyanobacterium stanieri LEGE 03274</name>
    <dbReference type="NCBI Taxonomy" id="1828756"/>
    <lineage>
        <taxon>Bacteria</taxon>
        <taxon>Bacillati</taxon>
        <taxon>Cyanobacteriota</taxon>
        <taxon>Cyanophyceae</taxon>
        <taxon>Oscillatoriophycideae</taxon>
        <taxon>Chroococcales</taxon>
        <taxon>Geminocystaceae</taxon>
        <taxon>Cyanobacterium</taxon>
    </lineage>
</organism>
<evidence type="ECO:0000256" key="5">
    <source>
        <dbReference type="ARBA" id="ARBA00022519"/>
    </source>
</evidence>
<keyword evidence="8 9" id="KW-0472">Membrane</keyword>
<dbReference type="EMBL" id="JADEWC010000012">
    <property type="protein sequence ID" value="MBE9222454.1"/>
    <property type="molecule type" value="Genomic_DNA"/>
</dbReference>
<dbReference type="RefSeq" id="WP_193800614.1">
    <property type="nucleotide sequence ID" value="NZ_JADEWC010000012.1"/>
</dbReference>
<feature type="transmembrane region" description="Helical" evidence="9">
    <location>
        <begin position="47"/>
        <end position="71"/>
    </location>
</feature>
<feature type="domain" description="ABC transmembrane type-2" evidence="10">
    <location>
        <begin position="45"/>
        <end position="267"/>
    </location>
</feature>
<dbReference type="InterPro" id="IPR013525">
    <property type="entry name" value="ABC2_TM"/>
</dbReference>
<dbReference type="InterPro" id="IPR047817">
    <property type="entry name" value="ABC2_TM_bact-type"/>
</dbReference>
<evidence type="ECO:0000256" key="3">
    <source>
        <dbReference type="ARBA" id="ARBA00022448"/>
    </source>
</evidence>
<name>A0ABR9V6H8_9CHRO</name>
<evidence type="ECO:0000256" key="8">
    <source>
        <dbReference type="ARBA" id="ARBA00023136"/>
    </source>
</evidence>
<feature type="transmembrane region" description="Helical" evidence="9">
    <location>
        <begin position="189"/>
        <end position="208"/>
    </location>
</feature>
<evidence type="ECO:0000256" key="4">
    <source>
        <dbReference type="ARBA" id="ARBA00022475"/>
    </source>
</evidence>
<feature type="transmembrane region" description="Helical" evidence="9">
    <location>
        <begin position="77"/>
        <end position="95"/>
    </location>
</feature>
<evidence type="ECO:0000256" key="1">
    <source>
        <dbReference type="ARBA" id="ARBA00004429"/>
    </source>
</evidence>
<dbReference type="PROSITE" id="PS51012">
    <property type="entry name" value="ABC_TM2"/>
    <property type="match status" value="1"/>
</dbReference>
<keyword evidence="5" id="KW-0997">Cell inner membrane</keyword>
<keyword evidence="4 9" id="KW-1003">Cell membrane</keyword>
<evidence type="ECO:0000256" key="2">
    <source>
        <dbReference type="ARBA" id="ARBA00007783"/>
    </source>
</evidence>
<protein>
    <recommendedName>
        <fullName evidence="9">Transport permease protein</fullName>
    </recommendedName>
</protein>
<dbReference type="PANTHER" id="PTHR30413:SF8">
    <property type="entry name" value="TRANSPORT PERMEASE PROTEIN"/>
    <property type="match status" value="1"/>
</dbReference>
<keyword evidence="6 9" id="KW-0812">Transmembrane</keyword>
<feature type="transmembrane region" description="Helical" evidence="9">
    <location>
        <begin position="154"/>
        <end position="182"/>
    </location>
</feature>
<keyword evidence="3 9" id="KW-0813">Transport</keyword>
<evidence type="ECO:0000259" key="10">
    <source>
        <dbReference type="PROSITE" id="PS51012"/>
    </source>
</evidence>
<evidence type="ECO:0000256" key="6">
    <source>
        <dbReference type="ARBA" id="ARBA00022692"/>
    </source>
</evidence>
<proteinExistence type="inferred from homology"/>
<comment type="caution">
    <text evidence="11">The sequence shown here is derived from an EMBL/GenBank/DDBJ whole genome shotgun (WGS) entry which is preliminary data.</text>
</comment>
<keyword evidence="12" id="KW-1185">Reference proteome</keyword>
<dbReference type="Pfam" id="PF01061">
    <property type="entry name" value="ABC2_membrane"/>
    <property type="match status" value="1"/>
</dbReference>
<comment type="subcellular location">
    <subcellularLocation>
        <location evidence="1">Cell inner membrane</location>
        <topology evidence="1">Multi-pass membrane protein</topology>
    </subcellularLocation>
    <subcellularLocation>
        <location evidence="9">Cell membrane</location>
        <topology evidence="9">Multi-pass membrane protein</topology>
    </subcellularLocation>
</comment>
<feature type="transmembrane region" description="Helical" evidence="9">
    <location>
        <begin position="121"/>
        <end position="148"/>
    </location>
</feature>
<sequence>MVVALKKHWLVLQKTSFWSTAKRYQELLAVLIPQNLHTRYRGSFLGVYWSLLNPLTMTGLYTAIFGATFASYYGDSIINYTLAAFTGLLITNFFSGSTSQALGSIVANGSLLNKIRLPLPVFPLTMIGVNVFQFLVGSFPLLAIVTLVNSQNIFYIPLLLIPFLALVLVCTGVGLFMAALYVFFRDLGYFYEIATFILWITSPVFYPAEIVPENIQPFLHLNPLVPIIESLREISLQSTIPTMESFARSFLGGIIILAFGWFFFQRCKSAFIDLL</sequence>
<accession>A0ABR9V6H8</accession>
<feature type="transmembrane region" description="Helical" evidence="9">
    <location>
        <begin position="246"/>
        <end position="264"/>
    </location>
</feature>
<evidence type="ECO:0000313" key="11">
    <source>
        <dbReference type="EMBL" id="MBE9222454.1"/>
    </source>
</evidence>
<reference evidence="11 12" key="1">
    <citation type="submission" date="2020-10" db="EMBL/GenBank/DDBJ databases">
        <authorList>
            <person name="Castelo-Branco R."/>
            <person name="Eusebio N."/>
            <person name="Adriana R."/>
            <person name="Vieira A."/>
            <person name="Brugerolle De Fraissinette N."/>
            <person name="Rezende De Castro R."/>
            <person name="Schneider M.P."/>
            <person name="Vasconcelos V."/>
            <person name="Leao P.N."/>
        </authorList>
    </citation>
    <scope>NUCLEOTIDE SEQUENCE [LARGE SCALE GENOMIC DNA]</scope>
    <source>
        <strain evidence="11 12">LEGE 03274</strain>
    </source>
</reference>
<comment type="similarity">
    <text evidence="2 9">Belongs to the ABC-2 integral membrane protein family.</text>
</comment>
<evidence type="ECO:0000256" key="7">
    <source>
        <dbReference type="ARBA" id="ARBA00022989"/>
    </source>
</evidence>
<dbReference type="Proteomes" id="UP000654604">
    <property type="component" value="Unassembled WGS sequence"/>
</dbReference>